<comment type="caution">
    <text evidence="1">The sequence shown here is derived from an EMBL/GenBank/DDBJ whole genome shotgun (WGS) entry which is preliminary data.</text>
</comment>
<name>A0ABS0N4L3_9SPHN</name>
<keyword evidence="2" id="KW-1185">Reference proteome</keyword>
<dbReference type="EMBL" id="JAEANY010000002">
    <property type="protein sequence ID" value="MBH5322376.1"/>
    <property type="molecule type" value="Genomic_DNA"/>
</dbReference>
<evidence type="ECO:0000313" key="2">
    <source>
        <dbReference type="Proteomes" id="UP000602442"/>
    </source>
</evidence>
<dbReference type="RefSeq" id="WP_197921064.1">
    <property type="nucleotide sequence ID" value="NZ_CAWPTA010000007.1"/>
</dbReference>
<dbReference type="Proteomes" id="UP000602442">
    <property type="component" value="Unassembled WGS sequence"/>
</dbReference>
<reference evidence="1 2" key="1">
    <citation type="submission" date="2020-11" db="EMBL/GenBank/DDBJ databases">
        <title>Erythrobacter sediminis sp. nov., a marine bacterium from a tidal flat of Garorim Bay.</title>
        <authorList>
            <person name="Kim D."/>
            <person name="Yoo Y."/>
            <person name="Kim J.-J."/>
        </authorList>
    </citation>
    <scope>NUCLEOTIDE SEQUENCE [LARGE SCALE GENOMIC DNA]</scope>
    <source>
        <strain evidence="1 2">JGD-13</strain>
    </source>
</reference>
<sequence length="142" mass="15791">MPLWTFFLLPLGFVAIWLATGFFLAHFSGWNSLAETYPDRPIAAHKRLDWVSAVIRRQGRRGLRFQKSLAMEAGPDGMRIKPPRFLMPFASAVTVPGAEIEAAESGKLIYPMVLNIGRDQDWQIGLRRGSCDAIMSALKSAA</sequence>
<evidence type="ECO:0000313" key="1">
    <source>
        <dbReference type="EMBL" id="MBH5322376.1"/>
    </source>
</evidence>
<gene>
    <name evidence="1" type="ORF">I5L03_07230</name>
</gene>
<accession>A0ABS0N4L3</accession>
<organism evidence="1 2">
    <name type="scientific">Aurantiacibacter sediminis</name>
    <dbReference type="NCBI Taxonomy" id="2793064"/>
    <lineage>
        <taxon>Bacteria</taxon>
        <taxon>Pseudomonadati</taxon>
        <taxon>Pseudomonadota</taxon>
        <taxon>Alphaproteobacteria</taxon>
        <taxon>Sphingomonadales</taxon>
        <taxon>Erythrobacteraceae</taxon>
        <taxon>Aurantiacibacter</taxon>
    </lineage>
</organism>
<protein>
    <submittedName>
        <fullName evidence="1">Uncharacterized protein</fullName>
    </submittedName>
</protein>
<proteinExistence type="predicted"/>